<evidence type="ECO:0000256" key="1">
    <source>
        <dbReference type="SAM" id="MobiDB-lite"/>
    </source>
</evidence>
<organism evidence="2 3">
    <name type="scientific">Dryobates pubescens</name>
    <name type="common">Downy woodpecker</name>
    <name type="synonym">Picoides pubescens</name>
    <dbReference type="NCBI Taxonomy" id="118200"/>
    <lineage>
        <taxon>Eukaryota</taxon>
        <taxon>Metazoa</taxon>
        <taxon>Chordata</taxon>
        <taxon>Craniata</taxon>
        <taxon>Vertebrata</taxon>
        <taxon>Euteleostomi</taxon>
        <taxon>Archelosauria</taxon>
        <taxon>Archosauria</taxon>
        <taxon>Dinosauria</taxon>
        <taxon>Saurischia</taxon>
        <taxon>Theropoda</taxon>
        <taxon>Coelurosauria</taxon>
        <taxon>Aves</taxon>
        <taxon>Neognathae</taxon>
        <taxon>Neoaves</taxon>
        <taxon>Telluraves</taxon>
        <taxon>Coraciimorphae</taxon>
        <taxon>Piciformes</taxon>
        <taxon>Picidae</taxon>
        <taxon>Dryobates</taxon>
    </lineage>
</organism>
<dbReference type="Proteomes" id="UP000053875">
    <property type="component" value="Unassembled WGS sequence"/>
</dbReference>
<proteinExistence type="predicted"/>
<dbReference type="AlphaFoldDB" id="A0A093GE62"/>
<name>A0A093GE62_DRYPU</name>
<reference evidence="2 3" key="1">
    <citation type="submission" date="2014-04" db="EMBL/GenBank/DDBJ databases">
        <title>Genome evolution of avian class.</title>
        <authorList>
            <person name="Zhang G."/>
            <person name="Li C."/>
        </authorList>
    </citation>
    <scope>NUCLEOTIDE SEQUENCE [LARGE SCALE GENOMIC DNA]</scope>
    <source>
        <strain evidence="2">BGI_N307</strain>
    </source>
</reference>
<sequence>LLFICRSWRSPTWITGRTSEGPVWGKTPGLCRSDNERLSVSKQND</sequence>
<dbReference type="EMBL" id="KL215919">
    <property type="protein sequence ID" value="KFV67483.1"/>
    <property type="molecule type" value="Genomic_DNA"/>
</dbReference>
<feature type="region of interest" description="Disordered" evidence="1">
    <location>
        <begin position="25"/>
        <end position="45"/>
    </location>
</feature>
<gene>
    <name evidence="2" type="ORF">N307_04480</name>
</gene>
<keyword evidence="3" id="KW-1185">Reference proteome</keyword>
<accession>A0A093GE62</accession>
<protein>
    <submittedName>
        <fullName evidence="2">Uncharacterized protein</fullName>
    </submittedName>
</protein>
<evidence type="ECO:0000313" key="3">
    <source>
        <dbReference type="Proteomes" id="UP000053875"/>
    </source>
</evidence>
<feature type="non-terminal residue" evidence="2">
    <location>
        <position position="45"/>
    </location>
</feature>
<feature type="compositionally biased region" description="Basic and acidic residues" evidence="1">
    <location>
        <begin position="33"/>
        <end position="45"/>
    </location>
</feature>
<evidence type="ECO:0000313" key="2">
    <source>
        <dbReference type="EMBL" id="KFV67483.1"/>
    </source>
</evidence>
<feature type="non-terminal residue" evidence="2">
    <location>
        <position position="1"/>
    </location>
</feature>